<evidence type="ECO:0000313" key="3">
    <source>
        <dbReference type="Proteomes" id="UP000738349"/>
    </source>
</evidence>
<evidence type="ECO:0000313" key="2">
    <source>
        <dbReference type="EMBL" id="KAH7165275.1"/>
    </source>
</evidence>
<gene>
    <name evidence="2" type="ORF">EDB81DRAFT_778909</name>
</gene>
<keyword evidence="3" id="KW-1185">Reference proteome</keyword>
<protein>
    <submittedName>
        <fullName evidence="2">Uncharacterized protein</fullName>
    </submittedName>
</protein>
<accession>A0A9P9JJC1</accession>
<comment type="caution">
    <text evidence="2">The sequence shown here is derived from an EMBL/GenBank/DDBJ whole genome shotgun (WGS) entry which is preliminary data.</text>
</comment>
<keyword evidence="1" id="KW-0472">Membrane</keyword>
<feature type="transmembrane region" description="Helical" evidence="1">
    <location>
        <begin position="33"/>
        <end position="51"/>
    </location>
</feature>
<dbReference type="Proteomes" id="UP000738349">
    <property type="component" value="Unassembled WGS sequence"/>
</dbReference>
<keyword evidence="1" id="KW-0812">Transmembrane</keyword>
<proteinExistence type="predicted"/>
<sequence>MAGIVAVRFGLLSPVLGLRLLFLLRLVFDLDGLILGFVLRIILRLLFRLAWGTFIRHTKSLKISITTGGDTPAFPACGIVR</sequence>
<name>A0A9P9JJC1_9HYPO</name>
<evidence type="ECO:0000256" key="1">
    <source>
        <dbReference type="SAM" id="Phobius"/>
    </source>
</evidence>
<reference evidence="2" key="1">
    <citation type="journal article" date="2021" name="Nat. Commun.">
        <title>Genetic determinants of endophytism in the Arabidopsis root mycobiome.</title>
        <authorList>
            <person name="Mesny F."/>
            <person name="Miyauchi S."/>
            <person name="Thiergart T."/>
            <person name="Pickel B."/>
            <person name="Atanasova L."/>
            <person name="Karlsson M."/>
            <person name="Huettel B."/>
            <person name="Barry K.W."/>
            <person name="Haridas S."/>
            <person name="Chen C."/>
            <person name="Bauer D."/>
            <person name="Andreopoulos W."/>
            <person name="Pangilinan J."/>
            <person name="LaButti K."/>
            <person name="Riley R."/>
            <person name="Lipzen A."/>
            <person name="Clum A."/>
            <person name="Drula E."/>
            <person name="Henrissat B."/>
            <person name="Kohler A."/>
            <person name="Grigoriev I.V."/>
            <person name="Martin F.M."/>
            <person name="Hacquard S."/>
        </authorList>
    </citation>
    <scope>NUCLEOTIDE SEQUENCE</scope>
    <source>
        <strain evidence="2">MPI-CAGE-AT-0147</strain>
    </source>
</reference>
<dbReference type="EMBL" id="JAGMUV010000003">
    <property type="protein sequence ID" value="KAH7165275.1"/>
    <property type="molecule type" value="Genomic_DNA"/>
</dbReference>
<organism evidence="2 3">
    <name type="scientific">Dactylonectria macrodidyma</name>
    <dbReference type="NCBI Taxonomy" id="307937"/>
    <lineage>
        <taxon>Eukaryota</taxon>
        <taxon>Fungi</taxon>
        <taxon>Dikarya</taxon>
        <taxon>Ascomycota</taxon>
        <taxon>Pezizomycotina</taxon>
        <taxon>Sordariomycetes</taxon>
        <taxon>Hypocreomycetidae</taxon>
        <taxon>Hypocreales</taxon>
        <taxon>Nectriaceae</taxon>
        <taxon>Dactylonectria</taxon>
    </lineage>
</organism>
<keyword evidence="1" id="KW-1133">Transmembrane helix</keyword>
<dbReference type="AlphaFoldDB" id="A0A9P9JJC1"/>